<feature type="signal peptide" evidence="3">
    <location>
        <begin position="1"/>
        <end position="35"/>
    </location>
</feature>
<dbReference type="SMART" id="SM00698">
    <property type="entry name" value="MORN"/>
    <property type="match status" value="5"/>
</dbReference>
<dbReference type="Pfam" id="PF02493">
    <property type="entry name" value="MORN"/>
    <property type="match status" value="4"/>
</dbReference>
<name>A0A1G8E5E7_9RHOO</name>
<evidence type="ECO:0000256" key="2">
    <source>
        <dbReference type="SAM" id="MobiDB-lite"/>
    </source>
</evidence>
<feature type="region of interest" description="Disordered" evidence="2">
    <location>
        <begin position="707"/>
        <end position="750"/>
    </location>
</feature>
<reference evidence="4 5" key="1">
    <citation type="submission" date="2016-10" db="EMBL/GenBank/DDBJ databases">
        <authorList>
            <person name="de Groot N.N."/>
        </authorList>
    </citation>
    <scope>NUCLEOTIDE SEQUENCE [LARGE SCALE GENOMIC DNA]</scope>
    <source>
        <strain evidence="4 5">DSM 5885</strain>
    </source>
</reference>
<keyword evidence="1" id="KW-0677">Repeat</keyword>
<keyword evidence="5" id="KW-1185">Reference proteome</keyword>
<feature type="chain" id="PRO_5011655293" description="MORN repeat-containing protein" evidence="3">
    <location>
        <begin position="36"/>
        <end position="750"/>
    </location>
</feature>
<dbReference type="Proteomes" id="UP000198607">
    <property type="component" value="Unassembled WGS sequence"/>
</dbReference>
<dbReference type="RefSeq" id="WP_091937219.1">
    <property type="nucleotide sequence ID" value="NZ_FNCY01000007.1"/>
</dbReference>
<dbReference type="OrthoDB" id="9769023at2"/>
<dbReference type="PANTHER" id="PTHR43215:SF14">
    <property type="entry name" value="RADIAL SPOKE HEAD 1 HOMOLOG"/>
    <property type="match status" value="1"/>
</dbReference>
<dbReference type="STRING" id="83767.SAMN05660652_02033"/>
<proteinExistence type="predicted"/>
<evidence type="ECO:0000256" key="3">
    <source>
        <dbReference type="SAM" id="SignalP"/>
    </source>
</evidence>
<feature type="compositionally biased region" description="Low complexity" evidence="2">
    <location>
        <begin position="506"/>
        <end position="534"/>
    </location>
</feature>
<dbReference type="Gene3D" id="2.20.110.10">
    <property type="entry name" value="Histone H3 K4-specific methyltransferase SET7/9 N-terminal domain"/>
    <property type="match status" value="2"/>
</dbReference>
<organism evidence="4 5">
    <name type="scientific">Propionivibrio dicarboxylicus</name>
    <dbReference type="NCBI Taxonomy" id="83767"/>
    <lineage>
        <taxon>Bacteria</taxon>
        <taxon>Pseudomonadati</taxon>
        <taxon>Pseudomonadota</taxon>
        <taxon>Betaproteobacteria</taxon>
        <taxon>Rhodocyclales</taxon>
        <taxon>Rhodocyclaceae</taxon>
        <taxon>Propionivibrio</taxon>
    </lineage>
</organism>
<dbReference type="SUPFAM" id="SSF82185">
    <property type="entry name" value="Histone H3 K4-specific methyltransferase SET7/9 N-terminal domain"/>
    <property type="match status" value="1"/>
</dbReference>
<evidence type="ECO:0000313" key="5">
    <source>
        <dbReference type="Proteomes" id="UP000198607"/>
    </source>
</evidence>
<dbReference type="InterPro" id="IPR003409">
    <property type="entry name" value="MORN"/>
</dbReference>
<keyword evidence="3" id="KW-0732">Signal</keyword>
<dbReference type="EMBL" id="FNCY01000007">
    <property type="protein sequence ID" value="SDH65084.1"/>
    <property type="molecule type" value="Genomic_DNA"/>
</dbReference>
<sequence>MKTECPMTSAATLRKTLPAVLISAALAGLPLAANAGIMRNYDEELAVSVKHVRDGVLKQAVTHLEKNNEDNDKDILYFFEKGELFSLGNNYLASRDIWMKGDEIIQAWENEFRTNPSKLFGDIGSYLISDKTRRYDGQDYEKVMLSTRLTLTHIMLGHFDNARIEMKKTYEREKLIESFREKEYDALAAENEKEGNGEIKKLDGYPMAEIDTPEVRELKNGFQNAFAHYLAGYFFEVTNESSLAEPGYRNALQLAPNSRMILRALENIGREPLPEGQSEVLFVIETGFAPSIDSLNIPIPIPRKRGTIVTPLSFPVVTSSPKVLVPPTIKLVDQALPVETLTNIDTMARRMIRDQMPGTILRTVIRAGFKSLVQDQAEKAHWLAGLIAKVASVATEQADDRNWRMLPERISIARGRLPHGRRSIEFQTNAGSYRTEVDIAGAFTIVPIRLTGGAVYVGLAQRAPQGANALAELTVQPSGEGLAEPVASAAPSPAAAASVPLTLLRASPSSTPTATAPTRAPAPGAEPTPATDTAPPTPPAPAAIQTASAGTYSIAPTAAPTAAALGKRVSVGDTTYIGDFRFEQPSGLPAGQGRVEWRNGDSYEGTLAGGLRTGKGSFVSKDGGFRYEGDWRDNAQNGRGKTTFDDGDVYEGDMVGGLFHGQGTYRSKDGWRYEGEWKNGVKDGQGRLTYADGGRWEGRFAEDRQTADGQMIFNTTPVAEARPAETPTAAPKAAPEAASAPAQEEDDEDE</sequence>
<protein>
    <recommendedName>
        <fullName evidence="6">MORN repeat-containing protein</fullName>
    </recommendedName>
</protein>
<feature type="region of interest" description="Disordered" evidence="2">
    <location>
        <begin position="506"/>
        <end position="544"/>
    </location>
</feature>
<dbReference type="AlphaFoldDB" id="A0A1G8E5E7"/>
<dbReference type="PANTHER" id="PTHR43215">
    <property type="entry name" value="RADIAL SPOKE HEAD 1 HOMOLOG"/>
    <property type="match status" value="1"/>
</dbReference>
<evidence type="ECO:0000313" key="4">
    <source>
        <dbReference type="EMBL" id="SDH65084.1"/>
    </source>
</evidence>
<gene>
    <name evidence="4" type="ORF">SAMN05660652_02033</name>
</gene>
<feature type="compositionally biased region" description="Low complexity" evidence="2">
    <location>
        <begin position="715"/>
        <end position="742"/>
    </location>
</feature>
<evidence type="ECO:0000256" key="1">
    <source>
        <dbReference type="ARBA" id="ARBA00022737"/>
    </source>
</evidence>
<accession>A0A1G8E5E7</accession>
<evidence type="ECO:0008006" key="6">
    <source>
        <dbReference type="Google" id="ProtNLM"/>
    </source>
</evidence>